<dbReference type="GO" id="GO:0008270">
    <property type="term" value="F:zinc ion binding"/>
    <property type="evidence" value="ECO:0007669"/>
    <property type="project" value="InterPro"/>
</dbReference>
<dbReference type="GO" id="GO:0006284">
    <property type="term" value="P:base-excision repair"/>
    <property type="evidence" value="ECO:0007669"/>
    <property type="project" value="TreeGrafter"/>
</dbReference>
<dbReference type="EMBL" id="CP014167">
    <property type="protein sequence ID" value="ANS74637.1"/>
    <property type="molecule type" value="Genomic_DNA"/>
</dbReference>
<dbReference type="Pfam" id="PF01261">
    <property type="entry name" value="AP_endonuc_2"/>
    <property type="match status" value="1"/>
</dbReference>
<proteinExistence type="inferred from homology"/>
<accession>A0A1B1MZN4</accession>
<dbReference type="PROSITE" id="PS00730">
    <property type="entry name" value="AP_NUCLEASE_F2_2"/>
    <property type="match status" value="1"/>
</dbReference>
<name>A0A1B1MZN4_9BACL</name>
<dbReference type="Proteomes" id="UP000092573">
    <property type="component" value="Chromosome"/>
</dbReference>
<dbReference type="GO" id="GO:0003906">
    <property type="term" value="F:DNA-(apurinic or apyrimidinic site) endonuclease activity"/>
    <property type="evidence" value="ECO:0007669"/>
    <property type="project" value="TreeGrafter"/>
</dbReference>
<evidence type="ECO:0000256" key="7">
    <source>
        <dbReference type="ARBA" id="ARBA00022833"/>
    </source>
</evidence>
<evidence type="ECO:0000313" key="11">
    <source>
        <dbReference type="Proteomes" id="UP000092573"/>
    </source>
</evidence>
<evidence type="ECO:0000256" key="5">
    <source>
        <dbReference type="ARBA" id="ARBA00022763"/>
    </source>
</evidence>
<evidence type="ECO:0000259" key="9">
    <source>
        <dbReference type="Pfam" id="PF01261"/>
    </source>
</evidence>
<keyword evidence="7" id="KW-0862">Zinc</keyword>
<evidence type="ECO:0000313" key="10">
    <source>
        <dbReference type="EMBL" id="ANS74637.1"/>
    </source>
</evidence>
<dbReference type="RefSeq" id="WP_068695499.1">
    <property type="nucleotide sequence ID" value="NZ_CP014167.1"/>
</dbReference>
<sequence>MANRFLIRAGAHYSIRGGYSGAAKTAHAQGAGAFQYFPKNPRSLGIKVWNAKDAELCRRFSEQHGLLSVAHTPYPSNLAVSREEEPDLFGTTVGSLRNDLEIAEACGSQGIVVHFGIYKKSNPLQGYKNVIQCINSILSGWKGKAKLLIENQAGNHGDMGMTLEELVQVRKLCEQPERVGFCFDTCHAFAAGIWSGADDRFFWSKAQELGFWDLVECVHLNDSVYPSGKRRDRHARVGRGFIGAGPLQELVGIKELEGKPLIMETEPGADQTYREDIGLVNGWAVI</sequence>
<dbReference type="AlphaFoldDB" id="A0A1B1MZN4"/>
<dbReference type="PANTHER" id="PTHR21445">
    <property type="entry name" value="ENDONUCLEASE IV ENDODEOXYRIBONUCLEASE IV"/>
    <property type="match status" value="1"/>
</dbReference>
<dbReference type="InterPro" id="IPR018246">
    <property type="entry name" value="AP_endonuc_F2_Zn_BS"/>
</dbReference>
<keyword evidence="8" id="KW-0234">DNA repair</keyword>
<keyword evidence="4" id="KW-0479">Metal-binding</keyword>
<dbReference type="InterPro" id="IPR036237">
    <property type="entry name" value="Xyl_isomerase-like_sf"/>
</dbReference>
<dbReference type="GO" id="GO:0008081">
    <property type="term" value="F:phosphoric diester hydrolase activity"/>
    <property type="evidence" value="ECO:0007669"/>
    <property type="project" value="TreeGrafter"/>
</dbReference>
<evidence type="ECO:0000256" key="4">
    <source>
        <dbReference type="ARBA" id="ARBA00022723"/>
    </source>
</evidence>
<dbReference type="GO" id="GO:0003677">
    <property type="term" value="F:DNA binding"/>
    <property type="evidence" value="ECO:0007669"/>
    <property type="project" value="InterPro"/>
</dbReference>
<comment type="cofactor">
    <cofactor evidence="1">
        <name>Zn(2+)</name>
        <dbReference type="ChEBI" id="CHEBI:29105"/>
    </cofactor>
</comment>
<dbReference type="NCBIfam" id="TIGR00587">
    <property type="entry name" value="nfo"/>
    <property type="match status" value="1"/>
</dbReference>
<dbReference type="InterPro" id="IPR001719">
    <property type="entry name" value="AP_endonuc_2"/>
</dbReference>
<dbReference type="OrthoDB" id="9805666at2"/>
<protein>
    <submittedName>
        <fullName evidence="10">Endonuclease IV</fullName>
    </submittedName>
</protein>
<organism evidence="10 11">
    <name type="scientific">Paenibacillus yonginensis</name>
    <dbReference type="NCBI Taxonomy" id="1462996"/>
    <lineage>
        <taxon>Bacteria</taxon>
        <taxon>Bacillati</taxon>
        <taxon>Bacillota</taxon>
        <taxon>Bacilli</taxon>
        <taxon>Bacillales</taxon>
        <taxon>Paenibacillaceae</taxon>
        <taxon>Paenibacillus</taxon>
    </lineage>
</organism>
<dbReference type="InterPro" id="IPR013022">
    <property type="entry name" value="Xyl_isomerase-like_TIM-brl"/>
</dbReference>
<dbReference type="PROSITE" id="PS00731">
    <property type="entry name" value="AP_NUCLEASE_F2_3"/>
    <property type="match status" value="1"/>
</dbReference>
<feature type="domain" description="Xylose isomerase-like TIM barrel" evidence="9">
    <location>
        <begin position="26"/>
        <end position="277"/>
    </location>
</feature>
<reference evidence="10 11" key="1">
    <citation type="submission" date="2016-01" db="EMBL/GenBank/DDBJ databases">
        <title>Complete Genome Sequence of Paenibacillus yonginensis DCY84, a novel Plant Growth-Promoting Bacteria with Elicitation of Induced Systemic Resistance.</title>
        <authorList>
            <person name="Kim Y.J."/>
            <person name="Yang D.C."/>
            <person name="Sukweenadhi J."/>
        </authorList>
    </citation>
    <scope>NUCLEOTIDE SEQUENCE [LARGE SCALE GENOMIC DNA]</scope>
    <source>
        <strain evidence="10 11">DCY84</strain>
    </source>
</reference>
<gene>
    <name evidence="10" type="ORF">AWM70_08600</name>
</gene>
<dbReference type="Gene3D" id="3.20.20.150">
    <property type="entry name" value="Divalent-metal-dependent TIM barrel enzymes"/>
    <property type="match status" value="1"/>
</dbReference>
<keyword evidence="11" id="KW-1185">Reference proteome</keyword>
<dbReference type="SUPFAM" id="SSF51658">
    <property type="entry name" value="Xylose isomerase-like"/>
    <property type="match status" value="1"/>
</dbReference>
<evidence type="ECO:0000256" key="8">
    <source>
        <dbReference type="ARBA" id="ARBA00023204"/>
    </source>
</evidence>
<keyword evidence="10" id="KW-0255">Endonuclease</keyword>
<evidence type="ECO:0000256" key="1">
    <source>
        <dbReference type="ARBA" id="ARBA00001947"/>
    </source>
</evidence>
<dbReference type="SMART" id="SM00518">
    <property type="entry name" value="AP2Ec"/>
    <property type="match status" value="1"/>
</dbReference>
<dbReference type="STRING" id="1462996.AWM70_08600"/>
<dbReference type="PROSITE" id="PS51432">
    <property type="entry name" value="AP_NUCLEASE_F2_4"/>
    <property type="match status" value="1"/>
</dbReference>
<evidence type="ECO:0000256" key="2">
    <source>
        <dbReference type="ARBA" id="ARBA00005340"/>
    </source>
</evidence>
<dbReference type="KEGG" id="pyg:AWM70_08600"/>
<dbReference type="PANTHER" id="PTHR21445:SF0">
    <property type="entry name" value="APURINIC-APYRIMIDINIC ENDONUCLEASE"/>
    <property type="match status" value="1"/>
</dbReference>
<evidence type="ECO:0000256" key="6">
    <source>
        <dbReference type="ARBA" id="ARBA00022801"/>
    </source>
</evidence>
<comment type="similarity">
    <text evidence="2">Belongs to the AP endonuclease 2 family.</text>
</comment>
<keyword evidence="5" id="KW-0227">DNA damage</keyword>
<evidence type="ECO:0000256" key="3">
    <source>
        <dbReference type="ARBA" id="ARBA00022722"/>
    </source>
</evidence>
<keyword evidence="3" id="KW-0540">Nuclease</keyword>
<keyword evidence="6" id="KW-0378">Hydrolase</keyword>